<proteinExistence type="predicted"/>
<gene>
    <name evidence="2" type="ORF">EJA10_15915</name>
</gene>
<keyword evidence="1" id="KW-0812">Transmembrane</keyword>
<sequence length="85" mass="9957">MRFLYKRKPAEALRFEIQAVRDVMCSGHFVLLDLLFYSFLFALLIMPVTTGMLQFGGVLLLIYSTFACLFLLIRKIFHIIDYSQK</sequence>
<name>A0A427TPI1_9BACI</name>
<keyword evidence="1" id="KW-0472">Membrane</keyword>
<keyword evidence="1" id="KW-1133">Transmembrane helix</keyword>
<evidence type="ECO:0000256" key="1">
    <source>
        <dbReference type="SAM" id="Phobius"/>
    </source>
</evidence>
<feature type="transmembrane region" description="Helical" evidence="1">
    <location>
        <begin position="23"/>
        <end position="46"/>
    </location>
</feature>
<evidence type="ECO:0000313" key="3">
    <source>
        <dbReference type="Proteomes" id="UP000279911"/>
    </source>
</evidence>
<accession>A0A427TPI1</accession>
<protein>
    <submittedName>
        <fullName evidence="2">Uncharacterized protein</fullName>
    </submittedName>
</protein>
<dbReference type="OrthoDB" id="2879936at2"/>
<evidence type="ECO:0000313" key="2">
    <source>
        <dbReference type="EMBL" id="RSD26291.1"/>
    </source>
</evidence>
<dbReference type="EMBL" id="RSFW01000017">
    <property type="protein sequence ID" value="RSD26291.1"/>
    <property type="molecule type" value="Genomic_DNA"/>
</dbReference>
<reference evidence="3" key="1">
    <citation type="submission" date="2018-12" db="EMBL/GenBank/DDBJ databases">
        <title>Bacillus chawlae sp. nov., Bacillus glennii sp. nov., and Bacillus saganii sp. nov. Isolated from the Vehicle Assembly Building at Kennedy Space Center where the Viking Spacecraft were Assembled.</title>
        <authorList>
            <person name="Seuylemezian A."/>
            <person name="Vaishampayan P."/>
        </authorList>
    </citation>
    <scope>NUCLEOTIDE SEQUENCE [LARGE SCALE GENOMIC DNA]</scope>
    <source>
        <strain evidence="3">DSM 13966</strain>
    </source>
</reference>
<feature type="transmembrane region" description="Helical" evidence="1">
    <location>
        <begin position="52"/>
        <end position="73"/>
    </location>
</feature>
<comment type="caution">
    <text evidence="2">The sequence shown here is derived from an EMBL/GenBank/DDBJ whole genome shotgun (WGS) entry which is preliminary data.</text>
</comment>
<organism evidence="2 3">
    <name type="scientific">Mesobacillus subterraneus</name>
    <dbReference type="NCBI Taxonomy" id="285983"/>
    <lineage>
        <taxon>Bacteria</taxon>
        <taxon>Bacillati</taxon>
        <taxon>Bacillota</taxon>
        <taxon>Bacilli</taxon>
        <taxon>Bacillales</taxon>
        <taxon>Bacillaceae</taxon>
        <taxon>Mesobacillus</taxon>
    </lineage>
</organism>
<dbReference type="AlphaFoldDB" id="A0A427TPI1"/>
<dbReference type="RefSeq" id="WP_125480993.1">
    <property type="nucleotide sequence ID" value="NZ_RSFW01000017.1"/>
</dbReference>
<dbReference type="Proteomes" id="UP000279911">
    <property type="component" value="Unassembled WGS sequence"/>
</dbReference>